<dbReference type="PANTHER" id="PTHR21666:SF289">
    <property type="entry name" value="L-ALA--D-GLU ENDOPEPTIDASE"/>
    <property type="match status" value="1"/>
</dbReference>
<dbReference type="InterPro" id="IPR050570">
    <property type="entry name" value="Cell_wall_metabolism_enzyme"/>
</dbReference>
<evidence type="ECO:0000256" key="1">
    <source>
        <dbReference type="ARBA" id="ARBA00022729"/>
    </source>
</evidence>
<evidence type="ECO:0000313" key="4">
    <source>
        <dbReference type="EMBL" id="PIS15713.1"/>
    </source>
</evidence>
<evidence type="ECO:0000259" key="3">
    <source>
        <dbReference type="Pfam" id="PF01551"/>
    </source>
</evidence>
<dbReference type="CDD" id="cd12797">
    <property type="entry name" value="M23_peptidase"/>
    <property type="match status" value="1"/>
</dbReference>
<dbReference type="InterPro" id="IPR016047">
    <property type="entry name" value="M23ase_b-sheet_dom"/>
</dbReference>
<feature type="transmembrane region" description="Helical" evidence="2">
    <location>
        <begin position="49"/>
        <end position="78"/>
    </location>
</feature>
<feature type="transmembrane region" description="Helical" evidence="2">
    <location>
        <begin position="20"/>
        <end position="43"/>
    </location>
</feature>
<name>A0A2H0WST1_9BACT</name>
<dbReference type="PANTHER" id="PTHR21666">
    <property type="entry name" value="PEPTIDASE-RELATED"/>
    <property type="match status" value="1"/>
</dbReference>
<dbReference type="Proteomes" id="UP000231198">
    <property type="component" value="Unassembled WGS sequence"/>
</dbReference>
<evidence type="ECO:0000256" key="2">
    <source>
        <dbReference type="SAM" id="Phobius"/>
    </source>
</evidence>
<dbReference type="GO" id="GO:0004222">
    <property type="term" value="F:metalloendopeptidase activity"/>
    <property type="evidence" value="ECO:0007669"/>
    <property type="project" value="TreeGrafter"/>
</dbReference>
<sequence>MKIGKFVQAGRRLKNDPLGFLLDILILIVANLLIPIPLVGNLILEFRGFALGALGFLTVLVLFIFLSIGVVFATPLLIASGYLNSIFPQSVHASSQNDDNFADVSIPQQNPFGGSGLSYVTITAYFHDPNYYLTFGKIHTGIDMVPNDTYFQNSKTYKTTVKMIPLSSLSGTVDYYVDGDGGNTVVVTNGQNSLRALSLHLSQVFVSSGQTIKAGTPLGVMGHTGFATADHLHYEIQINDNGVWTPVDPLPYIQ</sequence>
<protein>
    <recommendedName>
        <fullName evidence="3">M23ase beta-sheet core domain-containing protein</fullName>
    </recommendedName>
</protein>
<gene>
    <name evidence="4" type="ORF">COT62_02245</name>
</gene>
<comment type="caution">
    <text evidence="4">The sequence shown here is derived from an EMBL/GenBank/DDBJ whole genome shotgun (WGS) entry which is preliminary data.</text>
</comment>
<keyword evidence="2" id="KW-1133">Transmembrane helix</keyword>
<dbReference type="Gene3D" id="2.70.70.10">
    <property type="entry name" value="Glucose Permease (Domain IIA)"/>
    <property type="match status" value="1"/>
</dbReference>
<dbReference type="InterPro" id="IPR011055">
    <property type="entry name" value="Dup_hybrid_motif"/>
</dbReference>
<reference evidence="5" key="1">
    <citation type="submission" date="2017-09" db="EMBL/GenBank/DDBJ databases">
        <title>Depth-based differentiation of microbial function through sediment-hosted aquifers and enrichment of novel symbionts in the deep terrestrial subsurface.</title>
        <authorList>
            <person name="Probst A.J."/>
            <person name="Ladd B."/>
            <person name="Jarett J.K."/>
            <person name="Geller-Mcgrath D.E."/>
            <person name="Sieber C.M.K."/>
            <person name="Emerson J.B."/>
            <person name="Anantharaman K."/>
            <person name="Thomas B.C."/>
            <person name="Malmstrom R."/>
            <person name="Stieglmeier M."/>
            <person name="Klingl A."/>
            <person name="Woyke T."/>
            <person name="Ryan C.M."/>
            <person name="Banfield J.F."/>
        </authorList>
    </citation>
    <scope>NUCLEOTIDE SEQUENCE [LARGE SCALE GENOMIC DNA]</scope>
</reference>
<dbReference type="AlphaFoldDB" id="A0A2H0WST1"/>
<dbReference type="SUPFAM" id="SSF51261">
    <property type="entry name" value="Duplicated hybrid motif"/>
    <property type="match status" value="1"/>
</dbReference>
<dbReference type="Pfam" id="PF01551">
    <property type="entry name" value="Peptidase_M23"/>
    <property type="match status" value="1"/>
</dbReference>
<dbReference type="EMBL" id="PEZG01000051">
    <property type="protein sequence ID" value="PIS15713.1"/>
    <property type="molecule type" value="Genomic_DNA"/>
</dbReference>
<evidence type="ECO:0000313" key="5">
    <source>
        <dbReference type="Proteomes" id="UP000231198"/>
    </source>
</evidence>
<accession>A0A2H0WST1</accession>
<feature type="domain" description="M23ase beta-sheet core" evidence="3">
    <location>
        <begin position="167"/>
        <end position="241"/>
    </location>
</feature>
<organism evidence="4 5">
    <name type="scientific">Candidatus Roizmanbacteria bacterium CG09_land_8_20_14_0_10_41_9</name>
    <dbReference type="NCBI Taxonomy" id="1974850"/>
    <lineage>
        <taxon>Bacteria</taxon>
        <taxon>Candidatus Roizmaniibacteriota</taxon>
    </lineage>
</organism>
<proteinExistence type="predicted"/>
<keyword evidence="2" id="KW-0472">Membrane</keyword>
<keyword evidence="1" id="KW-0732">Signal</keyword>
<keyword evidence="2" id="KW-0812">Transmembrane</keyword>